<evidence type="ECO:0000256" key="2">
    <source>
        <dbReference type="SAM" id="Phobius"/>
    </source>
</evidence>
<feature type="transmembrane region" description="Helical" evidence="2">
    <location>
        <begin position="250"/>
        <end position="269"/>
    </location>
</feature>
<feature type="transmembrane region" description="Helical" evidence="2">
    <location>
        <begin position="56"/>
        <end position="78"/>
    </location>
</feature>
<feature type="transmembrane region" description="Helical" evidence="2">
    <location>
        <begin position="173"/>
        <end position="194"/>
    </location>
</feature>
<sequence length="347" mass="36083">MGQEQTLARGARVGGAVGLLILAFISLGWIIRDFTEAAEVTDVWWMWAGMGPRADGGLWVSSLLDPILLLAYVITAAMTVRASSAAGILASAGALTAALRLPSLWNLNADWMQGVDDGLKTKALLSAIAAVVIGLGLVVAAVAGRRPADNGAYGYSAVADPAAQPPGRPSHGAAITAFLILGAAGALVAVWEIYWWNERGGEVYQDLFTGERSLVSLLAAPHAWTAWVIAVLALVASIAAVSRATFARPVGMLAGGMLTGFGVFYVSAFLKQELLEHFSDLPTNVQLNFLTQVFCAVAGLVVLIALAQRAQRDQQMMPPPGPPGPYGAPGGQPGPYGAPPPVPPPGW</sequence>
<keyword evidence="2" id="KW-1133">Transmembrane helix</keyword>
<keyword evidence="4" id="KW-1185">Reference proteome</keyword>
<organism evidence="3 4">
    <name type="scientific">Streptomyces gossypii</name>
    <dbReference type="NCBI Taxonomy" id="2883101"/>
    <lineage>
        <taxon>Bacteria</taxon>
        <taxon>Bacillati</taxon>
        <taxon>Actinomycetota</taxon>
        <taxon>Actinomycetes</taxon>
        <taxon>Kitasatosporales</taxon>
        <taxon>Streptomycetaceae</taxon>
        <taxon>Streptomyces</taxon>
    </lineage>
</organism>
<feature type="compositionally biased region" description="Pro residues" evidence="1">
    <location>
        <begin position="317"/>
        <end position="326"/>
    </location>
</feature>
<feature type="transmembrane region" description="Helical" evidence="2">
    <location>
        <begin position="123"/>
        <end position="143"/>
    </location>
</feature>
<feature type="region of interest" description="Disordered" evidence="1">
    <location>
        <begin position="314"/>
        <end position="347"/>
    </location>
</feature>
<comment type="caution">
    <text evidence="3">The sequence shown here is derived from an EMBL/GenBank/DDBJ whole genome shotgun (WGS) entry which is preliminary data.</text>
</comment>
<evidence type="ECO:0000313" key="3">
    <source>
        <dbReference type="EMBL" id="MCT2591942.1"/>
    </source>
</evidence>
<feature type="transmembrane region" description="Helical" evidence="2">
    <location>
        <begin position="12"/>
        <end position="31"/>
    </location>
</feature>
<reference evidence="3 4" key="1">
    <citation type="submission" date="2021-10" db="EMBL/GenBank/DDBJ databases">
        <title>Streptomyces gossypii sp. nov., isolated from soil collected from cotton field.</title>
        <authorList>
            <person name="Ge X."/>
            <person name="Chen X."/>
            <person name="Liu W."/>
        </authorList>
    </citation>
    <scope>NUCLEOTIDE SEQUENCE [LARGE SCALE GENOMIC DNA]</scope>
    <source>
        <strain evidence="3 4">N2-109</strain>
    </source>
</reference>
<gene>
    <name evidence="3" type="ORF">LHJ74_18895</name>
</gene>
<proteinExistence type="predicted"/>
<feature type="compositionally biased region" description="Pro residues" evidence="1">
    <location>
        <begin position="336"/>
        <end position="347"/>
    </location>
</feature>
<protein>
    <recommendedName>
        <fullName evidence="5">Integral membrane protein</fullName>
    </recommendedName>
</protein>
<dbReference type="EMBL" id="JAJAGO010000008">
    <property type="protein sequence ID" value="MCT2591942.1"/>
    <property type="molecule type" value="Genomic_DNA"/>
</dbReference>
<evidence type="ECO:0000313" key="4">
    <source>
        <dbReference type="Proteomes" id="UP001156389"/>
    </source>
</evidence>
<name>A0ABT2JVK4_9ACTN</name>
<dbReference type="RefSeq" id="WP_260219263.1">
    <property type="nucleotide sequence ID" value="NZ_JAJAGO010000008.1"/>
</dbReference>
<evidence type="ECO:0008006" key="5">
    <source>
        <dbReference type="Google" id="ProtNLM"/>
    </source>
</evidence>
<accession>A0ABT2JVK4</accession>
<dbReference type="Proteomes" id="UP001156389">
    <property type="component" value="Unassembled WGS sequence"/>
</dbReference>
<evidence type="ECO:0000256" key="1">
    <source>
        <dbReference type="SAM" id="MobiDB-lite"/>
    </source>
</evidence>
<keyword evidence="2" id="KW-0812">Transmembrane</keyword>
<feature type="transmembrane region" description="Helical" evidence="2">
    <location>
        <begin position="214"/>
        <end position="238"/>
    </location>
</feature>
<feature type="transmembrane region" description="Helical" evidence="2">
    <location>
        <begin position="85"/>
        <end position="103"/>
    </location>
</feature>
<keyword evidence="2" id="KW-0472">Membrane</keyword>
<feature type="transmembrane region" description="Helical" evidence="2">
    <location>
        <begin position="289"/>
        <end position="307"/>
    </location>
</feature>